<feature type="transmembrane region" description="Helical" evidence="5">
    <location>
        <begin position="171"/>
        <end position="190"/>
    </location>
</feature>
<dbReference type="PANTHER" id="PTHR23502">
    <property type="entry name" value="MAJOR FACILITATOR SUPERFAMILY"/>
    <property type="match status" value="1"/>
</dbReference>
<evidence type="ECO:0000256" key="1">
    <source>
        <dbReference type="ARBA" id="ARBA00004141"/>
    </source>
</evidence>
<evidence type="ECO:0000259" key="6">
    <source>
        <dbReference type="PROSITE" id="PS50850"/>
    </source>
</evidence>
<keyword evidence="2 5" id="KW-0812">Transmembrane</keyword>
<feature type="domain" description="Major facilitator superfamily (MFS) profile" evidence="6">
    <location>
        <begin position="105"/>
        <end position="554"/>
    </location>
</feature>
<evidence type="ECO:0000313" key="7">
    <source>
        <dbReference type="EMBL" id="KAL2040249.1"/>
    </source>
</evidence>
<comment type="subcellular location">
    <subcellularLocation>
        <location evidence="1">Membrane</location>
        <topology evidence="1">Multi-pass membrane protein</topology>
    </subcellularLocation>
</comment>
<dbReference type="PRINTS" id="PR01036">
    <property type="entry name" value="TCRTETB"/>
</dbReference>
<gene>
    <name evidence="7" type="ORF">N7G274_007152</name>
</gene>
<dbReference type="PROSITE" id="PS50850">
    <property type="entry name" value="MFS"/>
    <property type="match status" value="1"/>
</dbReference>
<feature type="transmembrane region" description="Helical" evidence="5">
    <location>
        <begin position="140"/>
        <end position="159"/>
    </location>
</feature>
<dbReference type="SUPFAM" id="SSF103473">
    <property type="entry name" value="MFS general substrate transporter"/>
    <property type="match status" value="1"/>
</dbReference>
<feature type="transmembrane region" description="Helical" evidence="5">
    <location>
        <begin position="259"/>
        <end position="279"/>
    </location>
</feature>
<organism evidence="7 8">
    <name type="scientific">Stereocaulon virgatum</name>
    <dbReference type="NCBI Taxonomy" id="373712"/>
    <lineage>
        <taxon>Eukaryota</taxon>
        <taxon>Fungi</taxon>
        <taxon>Dikarya</taxon>
        <taxon>Ascomycota</taxon>
        <taxon>Pezizomycotina</taxon>
        <taxon>Lecanoromycetes</taxon>
        <taxon>OSLEUM clade</taxon>
        <taxon>Lecanoromycetidae</taxon>
        <taxon>Lecanorales</taxon>
        <taxon>Lecanorineae</taxon>
        <taxon>Stereocaulaceae</taxon>
        <taxon>Stereocaulon</taxon>
    </lineage>
</organism>
<reference evidence="7 8" key="1">
    <citation type="submission" date="2024-09" db="EMBL/GenBank/DDBJ databases">
        <title>Rethinking Asexuality: The Enigmatic Case of Functional Sexual Genes in Lepraria (Stereocaulaceae).</title>
        <authorList>
            <person name="Doellman M."/>
            <person name="Sun Y."/>
            <person name="Barcenas-Pena A."/>
            <person name="Lumbsch H.T."/>
            <person name="Grewe F."/>
        </authorList>
    </citation>
    <scope>NUCLEOTIDE SEQUENCE [LARGE SCALE GENOMIC DNA]</scope>
    <source>
        <strain evidence="7 8">Mercado 3170</strain>
    </source>
</reference>
<feature type="transmembrane region" description="Helical" evidence="5">
    <location>
        <begin position="104"/>
        <end position="120"/>
    </location>
</feature>
<dbReference type="InterPro" id="IPR011701">
    <property type="entry name" value="MFS"/>
</dbReference>
<feature type="transmembrane region" description="Helical" evidence="5">
    <location>
        <begin position="230"/>
        <end position="253"/>
    </location>
</feature>
<dbReference type="InterPro" id="IPR036259">
    <property type="entry name" value="MFS_trans_sf"/>
</dbReference>
<evidence type="ECO:0000256" key="2">
    <source>
        <dbReference type="ARBA" id="ARBA00022692"/>
    </source>
</evidence>
<evidence type="ECO:0000256" key="5">
    <source>
        <dbReference type="SAM" id="Phobius"/>
    </source>
</evidence>
<evidence type="ECO:0000256" key="4">
    <source>
        <dbReference type="ARBA" id="ARBA00023136"/>
    </source>
</evidence>
<keyword evidence="8" id="KW-1185">Reference proteome</keyword>
<keyword evidence="4 5" id="KW-0472">Membrane</keyword>
<evidence type="ECO:0000313" key="8">
    <source>
        <dbReference type="Proteomes" id="UP001590950"/>
    </source>
</evidence>
<feature type="transmembrane region" description="Helical" evidence="5">
    <location>
        <begin position="503"/>
        <end position="520"/>
    </location>
</feature>
<dbReference type="Gene3D" id="1.20.1250.20">
    <property type="entry name" value="MFS general substrate transporter like domains"/>
    <property type="match status" value="1"/>
</dbReference>
<feature type="transmembrane region" description="Helical" evidence="5">
    <location>
        <begin position="459"/>
        <end position="482"/>
    </location>
</feature>
<proteinExistence type="predicted"/>
<accession>A0ABR4A655</accession>
<name>A0ABR4A655_9LECA</name>
<keyword evidence="3 5" id="KW-1133">Transmembrane helix</keyword>
<dbReference type="PANTHER" id="PTHR23502:SF134">
    <property type="entry name" value="MAJOR FACILITATOR SUPERFAMILY (MFS) PROFILE DOMAIN-CONTAINING PROTEIN-RELATED"/>
    <property type="match status" value="1"/>
</dbReference>
<evidence type="ECO:0000256" key="3">
    <source>
        <dbReference type="ARBA" id="ARBA00022989"/>
    </source>
</evidence>
<dbReference type="Proteomes" id="UP001590950">
    <property type="component" value="Unassembled WGS sequence"/>
</dbReference>
<dbReference type="EMBL" id="JBEFKJ010000022">
    <property type="protein sequence ID" value="KAL2040249.1"/>
    <property type="molecule type" value="Genomic_DNA"/>
</dbReference>
<dbReference type="Pfam" id="PF07690">
    <property type="entry name" value="MFS_1"/>
    <property type="match status" value="1"/>
</dbReference>
<feature type="transmembrane region" description="Helical" evidence="5">
    <location>
        <begin position="434"/>
        <end position="453"/>
    </location>
</feature>
<dbReference type="CDD" id="cd17323">
    <property type="entry name" value="MFS_Tpo1_MDR_like"/>
    <property type="match status" value="1"/>
</dbReference>
<feature type="transmembrane region" description="Helical" evidence="5">
    <location>
        <begin position="358"/>
        <end position="384"/>
    </location>
</feature>
<feature type="transmembrane region" description="Helical" evidence="5">
    <location>
        <begin position="396"/>
        <end position="414"/>
    </location>
</feature>
<sequence length="565" mass="62310">MATPDIDLPIGLSEVADSEKTAVGPNASDSSLHWSEKNIEETIAPISVPLNEDEPLIYHYLTFETELPPPTSLGPCRDGSAAPKPPDLRNYVSPFTWSESRKTFITWLSCAVTVVTAYTAGSYSPASQQMSEYWHVSQVAIYVGITTFTTGFAIAPMVLAPFSELNGRRPVFIATGILFVICQLSCAVTRSFPGMLVARFFAGVGGSTFSTMVGGVVSDMYHTQDRNTPMALFSGAALFGTGLGPLISGFIAQHLSWRWVFYVQTIDCGLLILAVALFFKETRGSVLLSRRACLMNKWYEAREKAGLIGVDILLEDGSKKCSERIRWKVKSDEERECLAKMISISIYRPFHLLLTEPVVFFFSLWVAFSWAVLYLTFSAIPLGFTKYHGFTIEQNGAVFAAMSIGALLFTVLSIYQEKLARRFGKVSSNPEARLYFACIESALLPIGLFWFGWCMFSSVHWIVPTLAVGCATMGIFSVYLAVFNYLADTYHRYASSALAAQSFCRNMLGGFFPLVTGAMFTKMTFAGAASFLGGVGIILTIVPWVLVFYGPRIRARSRFASEIMD</sequence>
<comment type="caution">
    <text evidence="7">The sequence shown here is derived from an EMBL/GenBank/DDBJ whole genome shotgun (WGS) entry which is preliminary data.</text>
</comment>
<feature type="transmembrane region" description="Helical" evidence="5">
    <location>
        <begin position="196"/>
        <end position="218"/>
    </location>
</feature>
<feature type="transmembrane region" description="Helical" evidence="5">
    <location>
        <begin position="526"/>
        <end position="549"/>
    </location>
</feature>
<dbReference type="InterPro" id="IPR020846">
    <property type="entry name" value="MFS_dom"/>
</dbReference>
<protein>
    <recommendedName>
        <fullName evidence="6">Major facilitator superfamily (MFS) profile domain-containing protein</fullName>
    </recommendedName>
</protein>